<protein>
    <submittedName>
        <fullName evidence="9">Cytochrome c family protein</fullName>
    </submittedName>
</protein>
<feature type="signal peptide" evidence="7">
    <location>
        <begin position="1"/>
        <end position="24"/>
    </location>
</feature>
<dbReference type="InterPro" id="IPR036909">
    <property type="entry name" value="Cyt_c-like_dom_sf"/>
</dbReference>
<evidence type="ECO:0000256" key="1">
    <source>
        <dbReference type="ARBA" id="ARBA00022448"/>
    </source>
</evidence>
<dbReference type="Proteomes" id="UP001460888">
    <property type="component" value="Unassembled WGS sequence"/>
</dbReference>
<evidence type="ECO:0000256" key="2">
    <source>
        <dbReference type="ARBA" id="ARBA00022617"/>
    </source>
</evidence>
<dbReference type="PANTHER" id="PTHR33751:SF9">
    <property type="entry name" value="CYTOCHROME C4"/>
    <property type="match status" value="1"/>
</dbReference>
<evidence type="ECO:0000256" key="3">
    <source>
        <dbReference type="ARBA" id="ARBA00022723"/>
    </source>
</evidence>
<keyword evidence="7" id="KW-0732">Signal</keyword>
<dbReference type="InterPro" id="IPR050597">
    <property type="entry name" value="Cytochrome_c_Oxidase_Subunit"/>
</dbReference>
<evidence type="ECO:0000256" key="4">
    <source>
        <dbReference type="ARBA" id="ARBA00022982"/>
    </source>
</evidence>
<dbReference type="InterPro" id="IPR009056">
    <property type="entry name" value="Cyt_c-like_dom"/>
</dbReference>
<dbReference type="SUPFAM" id="SSF46626">
    <property type="entry name" value="Cytochrome c"/>
    <property type="match status" value="1"/>
</dbReference>
<proteinExistence type="predicted"/>
<evidence type="ECO:0000256" key="5">
    <source>
        <dbReference type="ARBA" id="ARBA00023004"/>
    </source>
</evidence>
<evidence type="ECO:0000313" key="9">
    <source>
        <dbReference type="EMBL" id="MES1929443.1"/>
    </source>
</evidence>
<keyword evidence="10" id="KW-1185">Reference proteome</keyword>
<gene>
    <name evidence="9" type="ORF">SADO_09302</name>
</gene>
<evidence type="ECO:0000313" key="10">
    <source>
        <dbReference type="Proteomes" id="UP001460888"/>
    </source>
</evidence>
<keyword evidence="4" id="KW-0249">Electron transport</keyword>
<accession>A0ABV2B0P4</accession>
<comment type="caution">
    <text evidence="9">The sequence shown here is derived from an EMBL/GenBank/DDBJ whole genome shotgun (WGS) entry which is preliminary data.</text>
</comment>
<dbReference type="RefSeq" id="WP_353110930.1">
    <property type="nucleotide sequence ID" value="NZ_APND01000002.1"/>
</dbReference>
<dbReference type="PANTHER" id="PTHR33751">
    <property type="entry name" value="CBB3-TYPE CYTOCHROME C OXIDASE SUBUNIT FIXP"/>
    <property type="match status" value="1"/>
</dbReference>
<evidence type="ECO:0000259" key="8">
    <source>
        <dbReference type="PROSITE" id="PS51007"/>
    </source>
</evidence>
<feature type="domain" description="Cytochrome c" evidence="8">
    <location>
        <begin position="34"/>
        <end position="115"/>
    </location>
</feature>
<feature type="chain" id="PRO_5045217215" evidence="7">
    <location>
        <begin position="25"/>
        <end position="116"/>
    </location>
</feature>
<keyword evidence="5 6" id="KW-0408">Iron</keyword>
<dbReference type="Gene3D" id="1.10.760.10">
    <property type="entry name" value="Cytochrome c-like domain"/>
    <property type="match status" value="1"/>
</dbReference>
<evidence type="ECO:0000256" key="6">
    <source>
        <dbReference type="PROSITE-ProRule" id="PRU00433"/>
    </source>
</evidence>
<name>A0ABV2B0P4_9GAMM</name>
<keyword evidence="2 6" id="KW-0349">Heme</keyword>
<organism evidence="9 10">
    <name type="scientific">Salinisphaera dokdonensis CL-ES53</name>
    <dbReference type="NCBI Taxonomy" id="1304272"/>
    <lineage>
        <taxon>Bacteria</taxon>
        <taxon>Pseudomonadati</taxon>
        <taxon>Pseudomonadota</taxon>
        <taxon>Gammaproteobacteria</taxon>
        <taxon>Salinisphaerales</taxon>
        <taxon>Salinisphaeraceae</taxon>
        <taxon>Salinisphaera</taxon>
    </lineage>
</organism>
<keyword evidence="1" id="KW-0813">Transport</keyword>
<reference evidence="9 10" key="1">
    <citation type="submission" date="2013-03" db="EMBL/GenBank/DDBJ databases">
        <title>Salinisphaera dokdonensis CL-ES53 Genome Sequencing.</title>
        <authorList>
            <person name="Li C."/>
            <person name="Lai Q."/>
            <person name="Shao Z."/>
        </authorList>
    </citation>
    <scope>NUCLEOTIDE SEQUENCE [LARGE SCALE GENOMIC DNA]</scope>
    <source>
        <strain evidence="9 10">CL-ES53</strain>
    </source>
</reference>
<evidence type="ECO:0000256" key="7">
    <source>
        <dbReference type="SAM" id="SignalP"/>
    </source>
</evidence>
<keyword evidence="3 6" id="KW-0479">Metal-binding</keyword>
<dbReference type="EMBL" id="APND01000002">
    <property type="protein sequence ID" value="MES1929443.1"/>
    <property type="molecule type" value="Genomic_DNA"/>
</dbReference>
<dbReference type="Pfam" id="PF00034">
    <property type="entry name" value="Cytochrom_C"/>
    <property type="match status" value="1"/>
</dbReference>
<dbReference type="PROSITE" id="PS51007">
    <property type="entry name" value="CYTC"/>
    <property type="match status" value="1"/>
</dbReference>
<sequence>MMQSWRKALLALICCAFASAPAFAQSEDNADAPGDAAAGKERFYTCVGCHGIPGYSNAYPTYHVPRIAGQNATYVVAALKAYRDGARKHSTMHAQASSLSDQDIKDIAAYLSQLKP</sequence>